<keyword evidence="2" id="KW-1185">Reference proteome</keyword>
<name>A0A1I4QBR9_9HYPH</name>
<gene>
    <name evidence="1" type="ORF">CXZ10_05475</name>
</gene>
<evidence type="ECO:0000313" key="1">
    <source>
        <dbReference type="EMBL" id="PKR90804.1"/>
    </source>
</evidence>
<accession>A0A1I4QBR9</accession>
<dbReference type="Proteomes" id="UP000233491">
    <property type="component" value="Unassembled WGS sequence"/>
</dbReference>
<sequence>MDRTEFENKLLSFGGDLDRWPSPEAEAAGHLLATDPESRALLTESLAIDNAIRAAAEAPLDAALVGRIMTATRAPTTGDVFSGWRRAVPAGALIVLLVASLGFKSGYDGGLGFAEELDLAAAVTGAAYSLDNLP</sequence>
<reference evidence="1 2" key="1">
    <citation type="submission" date="2017-12" db="EMBL/GenBank/DDBJ databases">
        <title>Anaerobic carbon monoxide metabolism by Pleomorphomonas carboxyditropha sp. nov., a new mesophilic hydrogenogenic carboxidotroph.</title>
        <authorList>
            <person name="Esquivel-Elizondo S."/>
            <person name="Krajmalnik-Brown R."/>
        </authorList>
    </citation>
    <scope>NUCLEOTIDE SEQUENCE [LARGE SCALE GENOMIC DNA]</scope>
    <source>
        <strain evidence="1 2">R5-392</strain>
    </source>
</reference>
<proteinExistence type="predicted"/>
<protein>
    <submittedName>
        <fullName evidence="1">Uncharacterized protein</fullName>
    </submittedName>
</protein>
<dbReference type="OrthoDB" id="7632164at2"/>
<evidence type="ECO:0000313" key="2">
    <source>
        <dbReference type="Proteomes" id="UP000233491"/>
    </source>
</evidence>
<comment type="caution">
    <text evidence="1">The sequence shown here is derived from an EMBL/GenBank/DDBJ whole genome shotgun (WGS) entry which is preliminary data.</text>
</comment>
<organism evidence="1 2">
    <name type="scientific">Pleomorphomonas diazotrophica</name>
    <dbReference type="NCBI Taxonomy" id="1166257"/>
    <lineage>
        <taxon>Bacteria</taxon>
        <taxon>Pseudomonadati</taxon>
        <taxon>Pseudomonadota</taxon>
        <taxon>Alphaproteobacteria</taxon>
        <taxon>Hyphomicrobiales</taxon>
        <taxon>Pleomorphomonadaceae</taxon>
        <taxon>Pleomorphomonas</taxon>
    </lineage>
</organism>
<dbReference type="RefSeq" id="WP_101288067.1">
    <property type="nucleotide sequence ID" value="NZ_FOUQ01000001.1"/>
</dbReference>
<dbReference type="AlphaFoldDB" id="A0A1I4QBR9"/>
<dbReference type="EMBL" id="PJNW01000002">
    <property type="protein sequence ID" value="PKR90804.1"/>
    <property type="molecule type" value="Genomic_DNA"/>
</dbReference>